<name>A0A1H0LX31_9PSEU</name>
<protein>
    <submittedName>
        <fullName evidence="2">Thioesterase domain-containing protein</fullName>
    </submittedName>
</protein>
<dbReference type="OrthoDB" id="2472181at2"/>
<organism evidence="2 3">
    <name type="scientific">Lentzea jiangxiensis</name>
    <dbReference type="NCBI Taxonomy" id="641025"/>
    <lineage>
        <taxon>Bacteria</taxon>
        <taxon>Bacillati</taxon>
        <taxon>Actinomycetota</taxon>
        <taxon>Actinomycetes</taxon>
        <taxon>Pseudonocardiales</taxon>
        <taxon>Pseudonocardiaceae</taxon>
        <taxon>Lentzea</taxon>
    </lineage>
</organism>
<sequence length="321" mass="35904">MNTTDRLQQLSDTKRLALLRLLENKNIGNDRLLTLEGSNVKVLREGAPILFLYPATDGSVSYMNNYLPHIPEAWGVYALQTPGMDGEQSPYRTVEELAAHGIRQMRRVQPEGPYYVAGNCMGGLPAYETARQLHEQGERTGLVLHLMPNFNRPWKELPVDSSSLQQRAIMDYVYIIERLLAVRIDLPWDELNELDEEAQVEFVVRYVDEHDLLSGMDLDVFRNRMAIYKANLSAMLTYDPPTGFDGSITILAVGEASREETVIHAMSPYAAPLRSIHRDQINTIFVDADGGALFDGAEPDIGKIGRELREIVSAAGEGTLA</sequence>
<reference evidence="3" key="1">
    <citation type="submission" date="2016-10" db="EMBL/GenBank/DDBJ databases">
        <authorList>
            <person name="Varghese N."/>
            <person name="Submissions S."/>
        </authorList>
    </citation>
    <scope>NUCLEOTIDE SEQUENCE [LARGE SCALE GENOMIC DNA]</scope>
    <source>
        <strain evidence="3">CGMCC 4.6609</strain>
    </source>
</reference>
<evidence type="ECO:0000259" key="1">
    <source>
        <dbReference type="Pfam" id="PF00975"/>
    </source>
</evidence>
<dbReference type="SUPFAM" id="SSF53474">
    <property type="entry name" value="alpha/beta-Hydrolases"/>
    <property type="match status" value="1"/>
</dbReference>
<dbReference type="AlphaFoldDB" id="A0A1H0LX31"/>
<feature type="domain" description="Thioesterase" evidence="1">
    <location>
        <begin position="49"/>
        <end position="145"/>
    </location>
</feature>
<evidence type="ECO:0000313" key="3">
    <source>
        <dbReference type="Proteomes" id="UP000199691"/>
    </source>
</evidence>
<dbReference type="RefSeq" id="WP_090097163.1">
    <property type="nucleotide sequence ID" value="NZ_FNIX01000003.1"/>
</dbReference>
<dbReference type="Pfam" id="PF00975">
    <property type="entry name" value="Thioesterase"/>
    <property type="match status" value="1"/>
</dbReference>
<dbReference type="STRING" id="641025.SAMN05421507_103489"/>
<dbReference type="Gene3D" id="3.40.50.1820">
    <property type="entry name" value="alpha/beta hydrolase"/>
    <property type="match status" value="1"/>
</dbReference>
<accession>A0A1H0LX31</accession>
<keyword evidence="3" id="KW-1185">Reference proteome</keyword>
<dbReference type="InterPro" id="IPR029058">
    <property type="entry name" value="AB_hydrolase_fold"/>
</dbReference>
<dbReference type="InterPro" id="IPR001031">
    <property type="entry name" value="Thioesterase"/>
</dbReference>
<dbReference type="EMBL" id="FNIX01000003">
    <property type="protein sequence ID" value="SDO72772.1"/>
    <property type="molecule type" value="Genomic_DNA"/>
</dbReference>
<proteinExistence type="predicted"/>
<evidence type="ECO:0000313" key="2">
    <source>
        <dbReference type="EMBL" id="SDO72772.1"/>
    </source>
</evidence>
<dbReference type="Proteomes" id="UP000199691">
    <property type="component" value="Unassembled WGS sequence"/>
</dbReference>
<gene>
    <name evidence="2" type="ORF">SAMN05421507_103489</name>
</gene>